<feature type="region of interest" description="Disordered" evidence="1">
    <location>
        <begin position="497"/>
        <end position="517"/>
    </location>
</feature>
<comment type="caution">
    <text evidence="3">The sequence shown here is derived from an EMBL/GenBank/DDBJ whole genome shotgun (WGS) entry which is preliminary data.</text>
</comment>
<dbReference type="OrthoDB" id="3261578at2759"/>
<name>A0A9Q5I1P6_SANBA</name>
<feature type="compositionally biased region" description="Polar residues" evidence="1">
    <location>
        <begin position="545"/>
        <end position="554"/>
    </location>
</feature>
<feature type="domain" description="Arrestin-like N-terminal" evidence="2">
    <location>
        <begin position="75"/>
        <end position="209"/>
    </location>
</feature>
<sequence length="807" mass="84793">MHNDHTLFHNDTSSLRPPPSYRPIPSPITRRASILPHHSSRAPVEHVYSLFDSRNAPWASLKLISNVGSPRFLPAYFEGQSIQGKLELDIRKPETILGISLSVSGTIMAANAPDPRVFWELTRVIWNTDMGDPRASSHTSAPSSSKAKEKAYSKLVGSYSFPFSIQLPSTCLVTLRSKQPPVTLPLPPSFSEKGASQFINYEITVRIRRGPLRIDSKLGTHFGFAPRTRPPAPSLLRQLAYQDNRPLAGPDGDPDGWTVLPPILVRGKLFGVRMVEAICTFALALPVRADPILSPLTYSRGHPLPLMLTITCSDSQALDLVFAPQNISVHLIREVCYETGCPDSSRWKSGLESSPADRSLGVTASVPSNFNSRAYLPRAVPQSELAAASSSFASASASASGSGPAGAVVSASSGGAADSVENASLARSRQQQLPSSSLYSHPSATASVAASSMSSPPISSSSATASGSTTTLSTSTLSLSLSALSAFSSLSFGSRSRSEKKSKIKEKEKQREKVPKVGPKLALHGARSPITSAVWWHRQAGGGSSNISTNVTTGNRDRSDSVGSMTAAGRMRSRLFEGEILLPKDLVPSFEFGGFSVKDLVPSFEFGGFSVKYALALLPFQAPGFELAPAPSPSALPSSPPLSPTSPASLTSSSPYSAGPSSLSPPSTLSSPTSTPLLRLTHEPLLLSIISIATLPYSASSPTASTLGSSGSSGSTLSSSPPHHPPLPLHLPSPPPPSLPPGIALAASASTTATMSSTPRSRVPPEVDAHAQRAAHADRVKKPVVWGLFNQFESGGPSTVSGSGSMD</sequence>
<feature type="compositionally biased region" description="Basic and acidic residues" evidence="1">
    <location>
        <begin position="497"/>
        <end position="515"/>
    </location>
</feature>
<protein>
    <recommendedName>
        <fullName evidence="2">Arrestin-like N-terminal domain-containing protein</fullName>
    </recommendedName>
</protein>
<dbReference type="InterPro" id="IPR014752">
    <property type="entry name" value="Arrestin-like_C"/>
</dbReference>
<feature type="region of interest" description="Disordered" evidence="1">
    <location>
        <begin position="630"/>
        <end position="676"/>
    </location>
</feature>
<dbReference type="InterPro" id="IPR011021">
    <property type="entry name" value="Arrestin-like_N"/>
</dbReference>
<organism evidence="3 4">
    <name type="scientific">Sanghuangporus baumii</name>
    <name type="common">Phellinus baumii</name>
    <dbReference type="NCBI Taxonomy" id="108892"/>
    <lineage>
        <taxon>Eukaryota</taxon>
        <taxon>Fungi</taxon>
        <taxon>Dikarya</taxon>
        <taxon>Basidiomycota</taxon>
        <taxon>Agaricomycotina</taxon>
        <taxon>Agaricomycetes</taxon>
        <taxon>Hymenochaetales</taxon>
        <taxon>Hymenochaetaceae</taxon>
        <taxon>Sanghuangporus</taxon>
    </lineage>
</organism>
<reference evidence="3" key="1">
    <citation type="submission" date="2016-06" db="EMBL/GenBank/DDBJ databases">
        <title>Draft Genome sequence of the fungus Inonotus baumii.</title>
        <authorList>
            <person name="Zhu H."/>
            <person name="Lin W."/>
        </authorList>
    </citation>
    <scope>NUCLEOTIDE SEQUENCE</scope>
    <source>
        <strain evidence="3">821</strain>
    </source>
</reference>
<evidence type="ECO:0000259" key="2">
    <source>
        <dbReference type="Pfam" id="PF00339"/>
    </source>
</evidence>
<feature type="region of interest" description="Disordered" evidence="1">
    <location>
        <begin position="450"/>
        <end position="469"/>
    </location>
</feature>
<gene>
    <name evidence="3" type="ORF">A7U60_g2736</name>
</gene>
<accession>A0A9Q5I1P6</accession>
<evidence type="ECO:0000256" key="1">
    <source>
        <dbReference type="SAM" id="MobiDB-lite"/>
    </source>
</evidence>
<evidence type="ECO:0000313" key="4">
    <source>
        <dbReference type="Proteomes" id="UP000757232"/>
    </source>
</evidence>
<feature type="compositionally biased region" description="Basic and acidic residues" evidence="1">
    <location>
        <begin position="763"/>
        <end position="777"/>
    </location>
</feature>
<dbReference type="Proteomes" id="UP000757232">
    <property type="component" value="Unassembled WGS sequence"/>
</dbReference>
<proteinExistence type="predicted"/>
<feature type="region of interest" description="Disordered" evidence="1">
    <location>
        <begin position="701"/>
        <end position="777"/>
    </location>
</feature>
<feature type="region of interest" description="Disordered" evidence="1">
    <location>
        <begin position="545"/>
        <end position="564"/>
    </location>
</feature>
<feature type="compositionally biased region" description="Low complexity" evidence="1">
    <location>
        <begin position="741"/>
        <end position="758"/>
    </location>
</feature>
<feature type="compositionally biased region" description="Pro residues" evidence="1">
    <location>
        <begin position="630"/>
        <end position="644"/>
    </location>
</feature>
<feature type="compositionally biased region" description="Pro residues" evidence="1">
    <location>
        <begin position="722"/>
        <end position="740"/>
    </location>
</feature>
<feature type="compositionally biased region" description="Low complexity" evidence="1">
    <location>
        <begin position="701"/>
        <end position="721"/>
    </location>
</feature>
<keyword evidence="4" id="KW-1185">Reference proteome</keyword>
<feature type="region of interest" description="Disordered" evidence="1">
    <location>
        <begin position="1"/>
        <end position="20"/>
    </location>
</feature>
<feature type="compositionally biased region" description="Low complexity" evidence="1">
    <location>
        <begin position="645"/>
        <end position="676"/>
    </location>
</feature>
<evidence type="ECO:0000313" key="3">
    <source>
        <dbReference type="EMBL" id="OCB90072.1"/>
    </source>
</evidence>
<dbReference type="EMBL" id="LNZH02000142">
    <property type="protein sequence ID" value="OCB90072.1"/>
    <property type="molecule type" value="Genomic_DNA"/>
</dbReference>
<feature type="region of interest" description="Disordered" evidence="1">
    <location>
        <begin position="421"/>
        <end position="440"/>
    </location>
</feature>
<dbReference type="Gene3D" id="2.60.40.640">
    <property type="match status" value="1"/>
</dbReference>
<dbReference type="AlphaFoldDB" id="A0A9Q5I1P6"/>
<dbReference type="Pfam" id="PF00339">
    <property type="entry name" value="Arrestin_N"/>
    <property type="match status" value="1"/>
</dbReference>